<protein>
    <submittedName>
        <fullName evidence="1">Uncharacterized protein</fullName>
    </submittedName>
</protein>
<accession>A0ABQ9WZ60</accession>
<comment type="caution">
    <text evidence="1">The sequence shown here is derived from an EMBL/GenBank/DDBJ whole genome shotgun (WGS) entry which is preliminary data.</text>
</comment>
<name>A0ABQ9WZ60_9EUKA</name>
<evidence type="ECO:0000313" key="1">
    <source>
        <dbReference type="EMBL" id="KAK2944409.1"/>
    </source>
</evidence>
<dbReference type="EMBL" id="JARBJD010000300">
    <property type="protein sequence ID" value="KAK2944409.1"/>
    <property type="molecule type" value="Genomic_DNA"/>
</dbReference>
<reference evidence="1 2" key="1">
    <citation type="journal article" date="2022" name="bioRxiv">
        <title>Genomics of Preaxostyla Flagellates Illuminates Evolutionary Transitions and the Path Towards Mitochondrial Loss.</title>
        <authorList>
            <person name="Novak L.V.F."/>
            <person name="Treitli S.C."/>
            <person name="Pyrih J."/>
            <person name="Halakuc P."/>
            <person name="Pipaliya S.V."/>
            <person name="Vacek V."/>
            <person name="Brzon O."/>
            <person name="Soukal P."/>
            <person name="Eme L."/>
            <person name="Dacks J.B."/>
            <person name="Karnkowska A."/>
            <person name="Elias M."/>
            <person name="Hampl V."/>
        </authorList>
    </citation>
    <scope>NUCLEOTIDE SEQUENCE [LARGE SCALE GENOMIC DNA]</scope>
    <source>
        <strain evidence="1">NAU3</strain>
        <tissue evidence="1">Gut</tissue>
    </source>
</reference>
<evidence type="ECO:0000313" key="2">
    <source>
        <dbReference type="Proteomes" id="UP001281761"/>
    </source>
</evidence>
<proteinExistence type="predicted"/>
<keyword evidence="2" id="KW-1185">Reference proteome</keyword>
<gene>
    <name evidence="1" type="ORF">BLNAU_20664</name>
</gene>
<dbReference type="Proteomes" id="UP001281761">
    <property type="component" value="Unassembled WGS sequence"/>
</dbReference>
<organism evidence="1 2">
    <name type="scientific">Blattamonas nauphoetae</name>
    <dbReference type="NCBI Taxonomy" id="2049346"/>
    <lineage>
        <taxon>Eukaryota</taxon>
        <taxon>Metamonada</taxon>
        <taxon>Preaxostyla</taxon>
        <taxon>Oxymonadida</taxon>
        <taxon>Blattamonas</taxon>
    </lineage>
</organism>
<sequence>MVNSTEARSAPSPHLEFDKLLEIEINFLPDLHSPSSLTPPNSKVLISDFLLLTISDLSILWDLTKQTIVIAKSTY</sequence>